<dbReference type="Pfam" id="PF08100">
    <property type="entry name" value="Dimerisation"/>
    <property type="match status" value="1"/>
</dbReference>
<dbReference type="FunFam" id="3.40.50.150:FF:000061">
    <property type="entry name" value="Caffeic acid O-methyltransferase"/>
    <property type="match status" value="1"/>
</dbReference>
<dbReference type="EMBL" id="BSYO01000019">
    <property type="protein sequence ID" value="GMH18322.1"/>
    <property type="molecule type" value="Genomic_DNA"/>
</dbReference>
<dbReference type="Pfam" id="PF00891">
    <property type="entry name" value="Methyltransf_2"/>
    <property type="match status" value="1"/>
</dbReference>
<dbReference type="PANTHER" id="PTHR11746">
    <property type="entry name" value="O-METHYLTRANSFERASE"/>
    <property type="match status" value="1"/>
</dbReference>
<dbReference type="InterPro" id="IPR029063">
    <property type="entry name" value="SAM-dependent_MTases_sf"/>
</dbReference>
<dbReference type="GO" id="GO:0046983">
    <property type="term" value="F:protein dimerization activity"/>
    <property type="evidence" value="ECO:0007669"/>
    <property type="project" value="InterPro"/>
</dbReference>
<evidence type="ECO:0000256" key="1">
    <source>
        <dbReference type="ARBA" id="ARBA00022603"/>
    </source>
</evidence>
<dbReference type="AlphaFoldDB" id="A0AAD3SWJ2"/>
<keyword evidence="2" id="KW-0808">Transferase</keyword>
<reference evidence="7" key="1">
    <citation type="submission" date="2023-05" db="EMBL/GenBank/DDBJ databases">
        <title>Nepenthes gracilis genome sequencing.</title>
        <authorList>
            <person name="Fukushima K."/>
        </authorList>
    </citation>
    <scope>NUCLEOTIDE SEQUENCE</scope>
    <source>
        <strain evidence="7">SING2019-196</strain>
    </source>
</reference>
<gene>
    <name evidence="7" type="ORF">Nepgr_020163</name>
</gene>
<dbReference type="GO" id="GO:0032259">
    <property type="term" value="P:methylation"/>
    <property type="evidence" value="ECO:0007669"/>
    <property type="project" value="UniProtKB-KW"/>
</dbReference>
<dbReference type="SUPFAM" id="SSF53335">
    <property type="entry name" value="S-adenosyl-L-methionine-dependent methyltransferases"/>
    <property type="match status" value="1"/>
</dbReference>
<dbReference type="Gene3D" id="1.10.10.10">
    <property type="entry name" value="Winged helix-like DNA-binding domain superfamily/Winged helix DNA-binding domain"/>
    <property type="match status" value="1"/>
</dbReference>
<dbReference type="InterPro" id="IPR036390">
    <property type="entry name" value="WH_DNA-bd_sf"/>
</dbReference>
<evidence type="ECO:0000313" key="7">
    <source>
        <dbReference type="EMBL" id="GMH18322.1"/>
    </source>
</evidence>
<evidence type="ECO:0000313" key="8">
    <source>
        <dbReference type="Proteomes" id="UP001279734"/>
    </source>
</evidence>
<dbReference type="InterPro" id="IPR016461">
    <property type="entry name" value="COMT-like"/>
</dbReference>
<protein>
    <submittedName>
        <fullName evidence="7">Uncharacterized protein</fullName>
    </submittedName>
</protein>
<accession>A0AAD3SWJ2</accession>
<dbReference type="SUPFAM" id="SSF46785">
    <property type="entry name" value="Winged helix' DNA-binding domain"/>
    <property type="match status" value="1"/>
</dbReference>
<keyword evidence="3" id="KW-0949">S-adenosyl-L-methionine</keyword>
<dbReference type="PIRSF" id="PIRSF005739">
    <property type="entry name" value="O-mtase"/>
    <property type="match status" value="1"/>
</dbReference>
<dbReference type="GO" id="GO:0008171">
    <property type="term" value="F:O-methyltransferase activity"/>
    <property type="evidence" value="ECO:0007669"/>
    <property type="project" value="InterPro"/>
</dbReference>
<feature type="domain" description="O-methyltransferase C-terminal" evidence="5">
    <location>
        <begin position="139"/>
        <end position="344"/>
    </location>
</feature>
<evidence type="ECO:0000256" key="3">
    <source>
        <dbReference type="ARBA" id="ARBA00022691"/>
    </source>
</evidence>
<dbReference type="InterPro" id="IPR012967">
    <property type="entry name" value="COMT_dimerisation"/>
</dbReference>
<organism evidence="7 8">
    <name type="scientific">Nepenthes gracilis</name>
    <name type="common">Slender pitcher plant</name>
    <dbReference type="NCBI Taxonomy" id="150966"/>
    <lineage>
        <taxon>Eukaryota</taxon>
        <taxon>Viridiplantae</taxon>
        <taxon>Streptophyta</taxon>
        <taxon>Embryophyta</taxon>
        <taxon>Tracheophyta</taxon>
        <taxon>Spermatophyta</taxon>
        <taxon>Magnoliopsida</taxon>
        <taxon>eudicotyledons</taxon>
        <taxon>Gunneridae</taxon>
        <taxon>Pentapetalae</taxon>
        <taxon>Caryophyllales</taxon>
        <taxon>Nepenthaceae</taxon>
        <taxon>Nepenthes</taxon>
    </lineage>
</organism>
<comment type="caution">
    <text evidence="7">The sequence shown here is derived from an EMBL/GenBank/DDBJ whole genome shotgun (WGS) entry which is preliminary data.</text>
</comment>
<proteinExistence type="predicted"/>
<dbReference type="Proteomes" id="UP001279734">
    <property type="component" value="Unassembled WGS sequence"/>
</dbReference>
<name>A0AAD3SWJ2_NEPGR</name>
<dbReference type="Gene3D" id="3.40.50.150">
    <property type="entry name" value="Vaccinia Virus protein VP39"/>
    <property type="match status" value="1"/>
</dbReference>
<dbReference type="PROSITE" id="PS51683">
    <property type="entry name" value="SAM_OMT_II"/>
    <property type="match status" value="1"/>
</dbReference>
<evidence type="ECO:0000259" key="5">
    <source>
        <dbReference type="Pfam" id="PF00891"/>
    </source>
</evidence>
<evidence type="ECO:0000256" key="4">
    <source>
        <dbReference type="PIRSR" id="PIRSR005739-1"/>
    </source>
</evidence>
<dbReference type="InterPro" id="IPR036388">
    <property type="entry name" value="WH-like_DNA-bd_sf"/>
</dbReference>
<keyword evidence="1" id="KW-0489">Methyltransferase</keyword>
<feature type="domain" description="O-methyltransferase dimerisation" evidence="6">
    <location>
        <begin position="26"/>
        <end position="117"/>
    </location>
</feature>
<keyword evidence="8" id="KW-1185">Reference proteome</keyword>
<dbReference type="InterPro" id="IPR001077">
    <property type="entry name" value="COMT_C"/>
</dbReference>
<sequence>MDSATGKTKLSPIEDDDELFSYALALVSGSVPAMVLKAIVELDVLEVIKRAGPGAYLSPAKIVAELPTNNPDAAVMLDRMLRLLASYSVVTCSVQMLSNGCTEWLYGLAPVCKFLTKNEDGVSLAAFCLIQDRVRFESWQFMKEVVLQGGSPFNKALGTTMFEYNGENPKFNDVFNNAMSNHSTLIMKKILETYKGFEGLSSLVDVGGGIGATLSMIVSKYPTIKGINFDLPHVIKDAPSFPGVQHIAGDMFVSIPKGDAIFMKWICHNWSDEHCMKLLRNCYASLPHHSKVIVCESIIPTAPGSTATTKALFHMDTIMMAHLPGGKERLENEFEGLAKEAGFQGFRVVCSAYNVKVMEFLKEN</sequence>
<evidence type="ECO:0000259" key="6">
    <source>
        <dbReference type="Pfam" id="PF08100"/>
    </source>
</evidence>
<dbReference type="FunFam" id="1.10.10.10:FF:000357">
    <property type="entry name" value="Caffeic acid 3-O-methyltransferase"/>
    <property type="match status" value="1"/>
</dbReference>
<evidence type="ECO:0000256" key="2">
    <source>
        <dbReference type="ARBA" id="ARBA00022679"/>
    </source>
</evidence>
<feature type="active site" description="Proton acceptor" evidence="4">
    <location>
        <position position="268"/>
    </location>
</feature>